<feature type="domain" description="Solute-binding protein family 3/N-terminal" evidence="4">
    <location>
        <begin position="22"/>
        <end position="245"/>
    </location>
</feature>
<protein>
    <submittedName>
        <fullName evidence="5">Amino acid ABC transporter substrate-binding protein, PAAT family</fullName>
    </submittedName>
</protein>
<accession>A0A1H1L524</accession>
<sequence length="255" mass="28039">MKLTGCLLTICLIYSASSLADALRVVSEPWPPYVFEDRSGPAGVDLEVAGHVLRALGHEVTWDLLPWKRALRTVEFGDAQAILDIVPTAQRIEALYFPDEHLSTNDTVLFYHRDRPHPFDSLADLSGLTIGVAPGYTYSSAEFTEATHFIREPAPSFEANLLKLIRGRLDMVAMDRRVGLYLAQQLGIADQLAHHSTALSSGKLYLAFHRSDSLEKLAQSFGPALRAFKQTAEYAAILQRYGEAVDAGAQGTVLP</sequence>
<dbReference type="AlphaFoldDB" id="A0A1H1L524"/>
<evidence type="ECO:0000313" key="6">
    <source>
        <dbReference type="Proteomes" id="UP000243207"/>
    </source>
</evidence>
<dbReference type="InterPro" id="IPR001638">
    <property type="entry name" value="Solute-binding_3/MltF_N"/>
</dbReference>
<keyword evidence="2 3" id="KW-0732">Signal</keyword>
<evidence type="ECO:0000313" key="5">
    <source>
        <dbReference type="EMBL" id="SDR69125.1"/>
    </source>
</evidence>
<dbReference type="SMART" id="SM00062">
    <property type="entry name" value="PBPb"/>
    <property type="match status" value="1"/>
</dbReference>
<dbReference type="PANTHER" id="PTHR35936">
    <property type="entry name" value="MEMBRANE-BOUND LYTIC MUREIN TRANSGLYCOSYLASE F"/>
    <property type="match status" value="1"/>
</dbReference>
<dbReference type="Gene3D" id="3.40.190.10">
    <property type="entry name" value="Periplasmic binding protein-like II"/>
    <property type="match status" value="2"/>
</dbReference>
<feature type="chain" id="PRO_5009253106" evidence="3">
    <location>
        <begin position="21"/>
        <end position="255"/>
    </location>
</feature>
<dbReference type="Proteomes" id="UP000243207">
    <property type="component" value="Chromosome I"/>
</dbReference>
<dbReference type="SUPFAM" id="SSF53850">
    <property type="entry name" value="Periplasmic binding protein-like II"/>
    <property type="match status" value="1"/>
</dbReference>
<evidence type="ECO:0000259" key="4">
    <source>
        <dbReference type="SMART" id="SM00062"/>
    </source>
</evidence>
<feature type="signal peptide" evidence="3">
    <location>
        <begin position="1"/>
        <end position="20"/>
    </location>
</feature>
<gene>
    <name evidence="5" type="ORF">SAMN05216421_0029</name>
</gene>
<evidence type="ECO:0000256" key="3">
    <source>
        <dbReference type="SAM" id="SignalP"/>
    </source>
</evidence>
<dbReference type="RefSeq" id="WP_093390966.1">
    <property type="nucleotide sequence ID" value="NZ_LT629736.1"/>
</dbReference>
<comment type="similarity">
    <text evidence="1">Belongs to the bacterial solute-binding protein 3 family.</text>
</comment>
<dbReference type="EMBL" id="LT629736">
    <property type="protein sequence ID" value="SDR69125.1"/>
    <property type="molecule type" value="Genomic_DNA"/>
</dbReference>
<reference evidence="6" key="1">
    <citation type="submission" date="2016-10" db="EMBL/GenBank/DDBJ databases">
        <authorList>
            <person name="Varghese N."/>
            <person name="Submissions S."/>
        </authorList>
    </citation>
    <scope>NUCLEOTIDE SEQUENCE [LARGE SCALE GENOMIC DNA]</scope>
    <source>
        <strain evidence="6">NRRL B-51270</strain>
    </source>
</reference>
<proteinExistence type="inferred from homology"/>
<evidence type="ECO:0000256" key="2">
    <source>
        <dbReference type="ARBA" id="ARBA00022729"/>
    </source>
</evidence>
<dbReference type="STRING" id="487184.SAMN05216421_0029"/>
<evidence type="ECO:0000256" key="1">
    <source>
        <dbReference type="ARBA" id="ARBA00010333"/>
    </source>
</evidence>
<dbReference type="PANTHER" id="PTHR35936:SF25">
    <property type="entry name" value="ABC TRANSPORTER SUBSTRATE-BINDING PROTEIN"/>
    <property type="match status" value="1"/>
</dbReference>
<name>A0A1H1L524_9GAMM</name>
<organism evidence="5 6">
    <name type="scientific">Halopseudomonas xinjiangensis</name>
    <dbReference type="NCBI Taxonomy" id="487184"/>
    <lineage>
        <taxon>Bacteria</taxon>
        <taxon>Pseudomonadati</taxon>
        <taxon>Pseudomonadota</taxon>
        <taxon>Gammaproteobacteria</taxon>
        <taxon>Pseudomonadales</taxon>
        <taxon>Pseudomonadaceae</taxon>
        <taxon>Halopseudomonas</taxon>
    </lineage>
</organism>
<dbReference type="Pfam" id="PF00497">
    <property type="entry name" value="SBP_bac_3"/>
    <property type="match status" value="1"/>
</dbReference>
<dbReference type="OrthoDB" id="5457351at2"/>
<keyword evidence="6" id="KW-1185">Reference proteome</keyword>